<dbReference type="InterPro" id="IPR040357">
    <property type="entry name" value="Vma22/CCDC115"/>
</dbReference>
<name>A0AAE1AU33_9GAST</name>
<feature type="compositionally biased region" description="Polar residues" evidence="2">
    <location>
        <begin position="72"/>
        <end position="90"/>
    </location>
</feature>
<dbReference type="PANTHER" id="PTHR31996:SF2">
    <property type="entry name" value="COILED-COIL DOMAIN-CONTAINING PROTEIN 115"/>
    <property type="match status" value="1"/>
</dbReference>
<dbReference type="GO" id="GO:0051082">
    <property type="term" value="F:unfolded protein binding"/>
    <property type="evidence" value="ECO:0007669"/>
    <property type="project" value="TreeGrafter"/>
</dbReference>
<dbReference type="Pfam" id="PF21730">
    <property type="entry name" value="Vma22_CCDC115"/>
    <property type="match status" value="2"/>
</dbReference>
<dbReference type="GO" id="GO:0070072">
    <property type="term" value="P:vacuolar proton-transporting V-type ATPase complex assembly"/>
    <property type="evidence" value="ECO:0007669"/>
    <property type="project" value="InterPro"/>
</dbReference>
<evidence type="ECO:0000313" key="3">
    <source>
        <dbReference type="EMBL" id="KAK3793987.1"/>
    </source>
</evidence>
<gene>
    <name evidence="3" type="ORF">RRG08_011517</name>
</gene>
<dbReference type="Proteomes" id="UP001283361">
    <property type="component" value="Unassembled WGS sequence"/>
</dbReference>
<dbReference type="EMBL" id="JAWDGP010001158">
    <property type="protein sequence ID" value="KAK3793987.1"/>
    <property type="molecule type" value="Genomic_DNA"/>
</dbReference>
<accession>A0AAE1AU33</accession>
<keyword evidence="4" id="KW-1185">Reference proteome</keyword>
<evidence type="ECO:0000256" key="1">
    <source>
        <dbReference type="ARBA" id="ARBA00093634"/>
    </source>
</evidence>
<feature type="compositionally biased region" description="Basic and acidic residues" evidence="2">
    <location>
        <begin position="120"/>
        <end position="133"/>
    </location>
</feature>
<organism evidence="3 4">
    <name type="scientific">Elysia crispata</name>
    <name type="common">lettuce slug</name>
    <dbReference type="NCBI Taxonomy" id="231223"/>
    <lineage>
        <taxon>Eukaryota</taxon>
        <taxon>Metazoa</taxon>
        <taxon>Spiralia</taxon>
        <taxon>Lophotrochozoa</taxon>
        <taxon>Mollusca</taxon>
        <taxon>Gastropoda</taxon>
        <taxon>Heterobranchia</taxon>
        <taxon>Euthyneura</taxon>
        <taxon>Panpulmonata</taxon>
        <taxon>Sacoglossa</taxon>
        <taxon>Placobranchoidea</taxon>
        <taxon>Plakobranchidae</taxon>
        <taxon>Elysia</taxon>
    </lineage>
</organism>
<sequence>MRMLSPKEQLDEKVLQIFDVLEELYNAQEILEQVMKNGFFNMSRARYSMGVKRVTADQILEAEMQANKTVLISDKNSQNTEENSQSVQNHANEDPYAFPVFTLQRASDSTESASVTEMIPKPKHDVNERETSLRKRNLKDFHKLTLKDDPSDESQILDDDEEVVVEEKNNETCSTKTDKEQIENRDDSAKSEKQRTKKLFNPLNFFGILVPRELRTSQHQFEEAVGLAVQISNLKQRLQSLQFQYRRLRGVEAQDI</sequence>
<evidence type="ECO:0000256" key="2">
    <source>
        <dbReference type="SAM" id="MobiDB-lite"/>
    </source>
</evidence>
<dbReference type="AlphaFoldDB" id="A0AAE1AU33"/>
<feature type="region of interest" description="Disordered" evidence="2">
    <location>
        <begin position="169"/>
        <end position="194"/>
    </location>
</feature>
<feature type="region of interest" description="Disordered" evidence="2">
    <location>
        <begin position="72"/>
        <end position="93"/>
    </location>
</feature>
<reference evidence="3" key="1">
    <citation type="journal article" date="2023" name="G3 (Bethesda)">
        <title>A reference genome for the long-term kleptoplast-retaining sea slug Elysia crispata morphotype clarki.</title>
        <authorList>
            <person name="Eastman K.E."/>
            <person name="Pendleton A.L."/>
            <person name="Shaikh M.A."/>
            <person name="Suttiyut T."/>
            <person name="Ogas R."/>
            <person name="Tomko P."/>
            <person name="Gavelis G."/>
            <person name="Widhalm J.R."/>
            <person name="Wisecaver J.H."/>
        </authorList>
    </citation>
    <scope>NUCLEOTIDE SEQUENCE</scope>
    <source>
        <strain evidence="3">ECLA1</strain>
    </source>
</reference>
<proteinExistence type="predicted"/>
<feature type="region of interest" description="Disordered" evidence="2">
    <location>
        <begin position="109"/>
        <end position="133"/>
    </location>
</feature>
<dbReference type="PANTHER" id="PTHR31996">
    <property type="entry name" value="COILED-COIL DOMAIN-CONTAINING PROTEIN 115"/>
    <property type="match status" value="1"/>
</dbReference>
<evidence type="ECO:0000313" key="4">
    <source>
        <dbReference type="Proteomes" id="UP001283361"/>
    </source>
</evidence>
<protein>
    <recommendedName>
        <fullName evidence="1">Vacuolar ATPase assembly protein VMA22</fullName>
    </recommendedName>
</protein>
<comment type="caution">
    <text evidence="3">The sequence shown here is derived from an EMBL/GenBank/DDBJ whole genome shotgun (WGS) entry which is preliminary data.</text>
</comment>